<sequence precursor="true">MNIRHLTYLMMLAAILAIPANRAFAQDLPNEIDPPPTTGEMPTVENIEFLRLAGGEDNVDVTSFNFFEINDPNAHLGLATGSIKETVGDPTTTAGLWWDIDLKVSVPLSELNPSTGRPFEPVMLGIDKDVLNETRWRWTDFHMTIGMRDPASGEFMESDEFDFLFFKTDPAPRTHDGLFDDPPEMDEPVAPDNLDWFAKNSPGVLPGQTVFFWLGIQIPPHKFDPQTGMARIVLREHATIPEPATLVLLAFSGSALLLKRRRKA</sequence>
<dbReference type="NCBIfam" id="TIGR02595">
    <property type="entry name" value="PEP_CTERM"/>
    <property type="match status" value="1"/>
</dbReference>
<accession>A0A5B9Q2S6</accession>
<keyword evidence="3" id="KW-1185">Reference proteome</keyword>
<evidence type="ECO:0000313" key="2">
    <source>
        <dbReference type="EMBL" id="QEG33327.1"/>
    </source>
</evidence>
<keyword evidence="1" id="KW-0732">Signal</keyword>
<feature type="signal peptide" evidence="1">
    <location>
        <begin position="1"/>
        <end position="25"/>
    </location>
</feature>
<organism evidence="2 3">
    <name type="scientific">Bythopirellula goksoeyrii</name>
    <dbReference type="NCBI Taxonomy" id="1400387"/>
    <lineage>
        <taxon>Bacteria</taxon>
        <taxon>Pseudomonadati</taxon>
        <taxon>Planctomycetota</taxon>
        <taxon>Planctomycetia</taxon>
        <taxon>Pirellulales</taxon>
        <taxon>Lacipirellulaceae</taxon>
        <taxon>Bythopirellula</taxon>
    </lineage>
</organism>
<dbReference type="KEGG" id="bgok:Pr1d_05880"/>
<gene>
    <name evidence="2" type="ORF">Pr1d_05880</name>
</gene>
<evidence type="ECO:0000256" key="1">
    <source>
        <dbReference type="SAM" id="SignalP"/>
    </source>
</evidence>
<proteinExistence type="predicted"/>
<evidence type="ECO:0008006" key="4">
    <source>
        <dbReference type="Google" id="ProtNLM"/>
    </source>
</evidence>
<protein>
    <recommendedName>
        <fullName evidence="4">PEP-CTERM protein-sorting domain-containing protein</fullName>
    </recommendedName>
</protein>
<evidence type="ECO:0000313" key="3">
    <source>
        <dbReference type="Proteomes" id="UP000323917"/>
    </source>
</evidence>
<feature type="chain" id="PRO_5022892548" description="PEP-CTERM protein-sorting domain-containing protein" evidence="1">
    <location>
        <begin position="26"/>
        <end position="264"/>
    </location>
</feature>
<dbReference type="AlphaFoldDB" id="A0A5B9Q2S6"/>
<dbReference type="EMBL" id="CP042913">
    <property type="protein sequence ID" value="QEG33327.1"/>
    <property type="molecule type" value="Genomic_DNA"/>
</dbReference>
<dbReference type="RefSeq" id="WP_148072112.1">
    <property type="nucleotide sequence ID" value="NZ_CP042913.1"/>
</dbReference>
<name>A0A5B9Q2S6_9BACT</name>
<dbReference type="Proteomes" id="UP000323917">
    <property type="component" value="Chromosome"/>
</dbReference>
<reference evidence="2 3" key="1">
    <citation type="submission" date="2019-08" db="EMBL/GenBank/DDBJ databases">
        <title>Deep-cultivation of Planctomycetes and their phenomic and genomic characterization uncovers novel biology.</title>
        <authorList>
            <person name="Wiegand S."/>
            <person name="Jogler M."/>
            <person name="Boedeker C."/>
            <person name="Pinto D."/>
            <person name="Vollmers J."/>
            <person name="Rivas-Marin E."/>
            <person name="Kohn T."/>
            <person name="Peeters S.H."/>
            <person name="Heuer A."/>
            <person name="Rast P."/>
            <person name="Oberbeckmann S."/>
            <person name="Bunk B."/>
            <person name="Jeske O."/>
            <person name="Meyerdierks A."/>
            <person name="Storesund J.E."/>
            <person name="Kallscheuer N."/>
            <person name="Luecker S."/>
            <person name="Lage O.M."/>
            <person name="Pohl T."/>
            <person name="Merkel B.J."/>
            <person name="Hornburger P."/>
            <person name="Mueller R.-W."/>
            <person name="Bruemmer F."/>
            <person name="Labrenz M."/>
            <person name="Spormann A.M."/>
            <person name="Op den Camp H."/>
            <person name="Overmann J."/>
            <person name="Amann R."/>
            <person name="Jetten M.S.M."/>
            <person name="Mascher T."/>
            <person name="Medema M.H."/>
            <person name="Devos D.P."/>
            <person name="Kaster A.-K."/>
            <person name="Ovreas L."/>
            <person name="Rohde M."/>
            <person name="Galperin M.Y."/>
            <person name="Jogler C."/>
        </authorList>
    </citation>
    <scope>NUCLEOTIDE SEQUENCE [LARGE SCALE GENOMIC DNA]</scope>
    <source>
        <strain evidence="2 3">Pr1d</strain>
    </source>
</reference>
<dbReference type="InterPro" id="IPR013424">
    <property type="entry name" value="Ice-binding_C"/>
</dbReference>